<dbReference type="Proteomes" id="UP000038040">
    <property type="component" value="Unplaced"/>
</dbReference>
<name>A0A0N4URA4_DRAME</name>
<dbReference type="WBParaSite" id="DME_0001057901-mRNA-1">
    <property type="protein sequence ID" value="DME_0001057901-mRNA-1"/>
    <property type="gene ID" value="DME_0001057901"/>
</dbReference>
<organism evidence="3 5">
    <name type="scientific">Dracunculus medinensis</name>
    <name type="common">Guinea worm</name>
    <dbReference type="NCBI Taxonomy" id="318479"/>
    <lineage>
        <taxon>Eukaryota</taxon>
        <taxon>Metazoa</taxon>
        <taxon>Ecdysozoa</taxon>
        <taxon>Nematoda</taxon>
        <taxon>Chromadorea</taxon>
        <taxon>Rhabditida</taxon>
        <taxon>Spirurina</taxon>
        <taxon>Dracunculoidea</taxon>
        <taxon>Dracunculidae</taxon>
        <taxon>Dracunculus</taxon>
    </lineage>
</organism>
<dbReference type="Pfam" id="PF01549">
    <property type="entry name" value="ShK"/>
    <property type="match status" value="1"/>
</dbReference>
<keyword evidence="4" id="KW-1185">Reference proteome</keyword>
<reference evidence="2 4" key="2">
    <citation type="submission" date="2018-11" db="EMBL/GenBank/DDBJ databases">
        <authorList>
            <consortium name="Pathogen Informatics"/>
        </authorList>
    </citation>
    <scope>NUCLEOTIDE SEQUENCE [LARGE SCALE GENOMIC DNA]</scope>
</reference>
<proteinExistence type="predicted"/>
<sequence length="78" mass="8636">MHLSAMMDDIGNFSADIAPVLAMLVSSTATSSSITCVDRRTNCLTYAPTNCLSYAPFCYDGRYREFLSRYCPRTCNAC</sequence>
<dbReference type="Gene3D" id="1.10.10.1940">
    <property type="match status" value="1"/>
</dbReference>
<dbReference type="AlphaFoldDB" id="A0A0N4URA4"/>
<dbReference type="InterPro" id="IPR003582">
    <property type="entry name" value="ShKT_dom"/>
</dbReference>
<dbReference type="Proteomes" id="UP000274756">
    <property type="component" value="Unassembled WGS sequence"/>
</dbReference>
<evidence type="ECO:0000313" key="3">
    <source>
        <dbReference type="Proteomes" id="UP000038040"/>
    </source>
</evidence>
<protein>
    <submittedName>
        <fullName evidence="5">ShKT domain-containing protein</fullName>
    </submittedName>
</protein>
<evidence type="ECO:0000313" key="2">
    <source>
        <dbReference type="EMBL" id="VDN54034.1"/>
    </source>
</evidence>
<evidence type="ECO:0000313" key="4">
    <source>
        <dbReference type="Proteomes" id="UP000274756"/>
    </source>
</evidence>
<reference evidence="5" key="1">
    <citation type="submission" date="2017-02" db="UniProtKB">
        <authorList>
            <consortium name="WormBaseParasite"/>
        </authorList>
    </citation>
    <scope>IDENTIFICATION</scope>
</reference>
<feature type="domain" description="ShKT" evidence="1">
    <location>
        <begin position="35"/>
        <end position="78"/>
    </location>
</feature>
<dbReference type="EMBL" id="UYYG01000244">
    <property type="protein sequence ID" value="VDN54034.1"/>
    <property type="molecule type" value="Genomic_DNA"/>
</dbReference>
<accession>A0A0N4URA4</accession>
<evidence type="ECO:0000313" key="5">
    <source>
        <dbReference type="WBParaSite" id="DME_0001057901-mRNA-1"/>
    </source>
</evidence>
<gene>
    <name evidence="2" type="ORF">DME_LOCUS4007</name>
</gene>
<evidence type="ECO:0000259" key="1">
    <source>
        <dbReference type="Pfam" id="PF01549"/>
    </source>
</evidence>